<protein>
    <submittedName>
        <fullName evidence="2">Uncharacterized protein</fullName>
    </submittedName>
</protein>
<dbReference type="RefSeq" id="WP_068769990.1">
    <property type="nucleotide sequence ID" value="NZ_CP109796.1"/>
</dbReference>
<feature type="compositionally biased region" description="Basic and acidic residues" evidence="1">
    <location>
        <begin position="1"/>
        <end position="11"/>
    </location>
</feature>
<keyword evidence="3" id="KW-1185">Reference proteome</keyword>
<evidence type="ECO:0000313" key="2">
    <source>
        <dbReference type="EMBL" id="OAM88929.1"/>
    </source>
</evidence>
<gene>
    <name evidence="2" type="ORF">AW736_09090</name>
</gene>
<dbReference type="OrthoDB" id="206625at2"/>
<dbReference type="STRING" id="1184151.AW736_09090"/>
<sequence length="158" mass="17882">MSLADHLEKQRRAQAGYGSSTQAGRETNDTPADFFPMTSPSSPHPDKPTEPGVLLRQWNRKTWVFPWSYFIEAEYFPSNTGSETQTTHASPGFTEQVRLVFGPREITLRGRNLAVLMDSIARHRVVELREVPEKFLPADTHDAAESVIVSMEIRLRAK</sequence>
<comment type="caution">
    <text evidence="2">The sequence shown here is derived from an EMBL/GenBank/DDBJ whole genome shotgun (WGS) entry which is preliminary data.</text>
</comment>
<dbReference type="EMBL" id="LRRQ01000113">
    <property type="protein sequence ID" value="OAM88929.1"/>
    <property type="molecule type" value="Genomic_DNA"/>
</dbReference>
<accession>A0A178IIC7</accession>
<evidence type="ECO:0000313" key="3">
    <source>
        <dbReference type="Proteomes" id="UP000078486"/>
    </source>
</evidence>
<feature type="region of interest" description="Disordered" evidence="1">
    <location>
        <begin position="1"/>
        <end position="52"/>
    </location>
</feature>
<dbReference type="AlphaFoldDB" id="A0A178IIC7"/>
<name>A0A178IIC7_9BACT</name>
<reference evidence="2 3" key="1">
    <citation type="submission" date="2016-01" db="EMBL/GenBank/DDBJ databases">
        <title>High potential of lignocellulose degradation of a new Verrucomicrobia species.</title>
        <authorList>
            <person name="Wang Y."/>
            <person name="Shi Y."/>
            <person name="Qiu Z."/>
            <person name="Liu S."/>
            <person name="Yang H."/>
        </authorList>
    </citation>
    <scope>NUCLEOTIDE SEQUENCE [LARGE SCALE GENOMIC DNA]</scope>
    <source>
        <strain evidence="2 3">TSB47</strain>
    </source>
</reference>
<organism evidence="2 3">
    <name type="scientific">Termitidicoccus mucosus</name>
    <dbReference type="NCBI Taxonomy" id="1184151"/>
    <lineage>
        <taxon>Bacteria</taxon>
        <taxon>Pseudomonadati</taxon>
        <taxon>Verrucomicrobiota</taxon>
        <taxon>Opitutia</taxon>
        <taxon>Opitutales</taxon>
        <taxon>Opitutaceae</taxon>
        <taxon>Termitidicoccus</taxon>
    </lineage>
</organism>
<dbReference type="Proteomes" id="UP000078486">
    <property type="component" value="Unassembled WGS sequence"/>
</dbReference>
<evidence type="ECO:0000256" key="1">
    <source>
        <dbReference type="SAM" id="MobiDB-lite"/>
    </source>
</evidence>
<proteinExistence type="predicted"/>